<dbReference type="AlphaFoldDB" id="A0AAV0B9N6"/>
<keyword evidence="7" id="KW-0319">Glycerol metabolism</keyword>
<name>A0AAV0B9N6_PHAPC</name>
<dbReference type="SUPFAM" id="SSF82549">
    <property type="entry name" value="DAK1/DegV-like"/>
    <property type="match status" value="1"/>
</dbReference>
<dbReference type="GO" id="GO:0019563">
    <property type="term" value="P:glycerol catabolic process"/>
    <property type="evidence" value="ECO:0007669"/>
    <property type="project" value="TreeGrafter"/>
</dbReference>
<evidence type="ECO:0000256" key="3">
    <source>
        <dbReference type="ARBA" id="ARBA00008757"/>
    </source>
</evidence>
<evidence type="ECO:0000256" key="9">
    <source>
        <dbReference type="ARBA" id="ARBA00047974"/>
    </source>
</evidence>
<comment type="similarity">
    <text evidence="3">Belongs to the dihydroxyacetone kinase (DAK) family.</text>
</comment>
<dbReference type="PROSITE" id="PS51481">
    <property type="entry name" value="DHAK"/>
    <property type="match status" value="1"/>
</dbReference>
<dbReference type="GO" id="GO:0005829">
    <property type="term" value="C:cytosol"/>
    <property type="evidence" value="ECO:0007669"/>
    <property type="project" value="TreeGrafter"/>
</dbReference>
<keyword evidence="15" id="KW-1185">Reference proteome</keyword>
<comment type="caution">
    <text evidence="14">The sequence shown here is derived from an EMBL/GenBank/DDBJ whole genome shotgun (WGS) entry which is preliminary data.</text>
</comment>
<dbReference type="InterPro" id="IPR004006">
    <property type="entry name" value="DhaK_dom"/>
</dbReference>
<dbReference type="PANTHER" id="PTHR28629:SF14">
    <property type="entry name" value="DIHYDROXYACETONE KINASE 1"/>
    <property type="match status" value="1"/>
</dbReference>
<sequence>MPTSKEKKHLVNDSKQLIESYLRSLTYLNDSLTFDQPNKIIRLRDIQNDRVHLLCGGGSGHEPAHSSFVGQGMLSASVCGNIFASPNSQQISSAIRTLSDSRGILMVVKNYTGDVLNFGVAKERFIAQNQQKQDNLKIVIVGDDVSVGREQGKFVGRRGLAGTVLVYKIAGALASRGATLGQVHGVAQYVADNLVTIGVGLDHCRIPGTRPLSQDDTDELGQDEIEIGMGIHNEPGYKRQKFKDLGSLISDLMKALTSTTDKDRSFLNLESSSNDNNSKIGTTNFEEGHHFIVLINNLGSMSDLEMGAIISSVGTWLFDNGFHADRVTTGKFMSALDMPGFSISLVLLPKKSQAAKIRIEEDELFEIDSELILELFDSPCETLGWNQSKITTRPPSNLGAKESGECKNSKGVIDLKKDGSDVDQRKIRVKDGKLFIEAIKSGCQALIDSEPEITRLDTILGDGDCGETLRNGARGVLDEISNHKINGEDLVDDLMRVSEVVDSQMGGTSGGLYSIFFNSLAIGISKFTENEVAEKSDWIKALDYSLSTMYKYTKARPPSSRTLIDPLSSFILSLSLRSEEADYLDQSIQEAKQSVESTIYLDSRFGRSSYLDQDQQSTSNRKTNPSTMTPLASKSFFNKIGKRFGGNESGEGKDEGLEGGKKNLPDPGAWGVWKFLEGLGKSLT</sequence>
<dbReference type="GO" id="GO:0004371">
    <property type="term" value="F:glycerone kinase activity"/>
    <property type="evidence" value="ECO:0007669"/>
    <property type="project" value="UniProtKB-EC"/>
</dbReference>
<keyword evidence="5" id="KW-0547">Nucleotide-binding</keyword>
<evidence type="ECO:0000256" key="4">
    <source>
        <dbReference type="ARBA" id="ARBA00022679"/>
    </source>
</evidence>
<feature type="region of interest" description="Disordered" evidence="11">
    <location>
        <begin position="611"/>
        <end position="632"/>
    </location>
</feature>
<evidence type="ECO:0000256" key="5">
    <source>
        <dbReference type="ARBA" id="ARBA00022741"/>
    </source>
</evidence>
<evidence type="ECO:0000256" key="2">
    <source>
        <dbReference type="ARBA" id="ARBA00004778"/>
    </source>
</evidence>
<dbReference type="Proteomes" id="UP001153365">
    <property type="component" value="Unassembled WGS sequence"/>
</dbReference>
<dbReference type="InterPro" id="IPR050861">
    <property type="entry name" value="Dihydroxyacetone_Kinase"/>
</dbReference>
<dbReference type="Pfam" id="PF02733">
    <property type="entry name" value="Dak1"/>
    <property type="match status" value="1"/>
</dbReference>
<dbReference type="Gene3D" id="3.30.1180.20">
    <property type="entry name" value="Dihydroxyacetone kinase, domain 2"/>
    <property type="match status" value="1"/>
</dbReference>
<dbReference type="Gene3D" id="1.25.40.340">
    <property type="match status" value="1"/>
</dbReference>
<dbReference type="Pfam" id="PF02734">
    <property type="entry name" value="Dak2"/>
    <property type="match status" value="1"/>
</dbReference>
<comment type="pathway">
    <text evidence="2">Polyol metabolism; glycerol fermentation; glycerone phosphate from glycerol (oxidative route): step 2/2.</text>
</comment>
<evidence type="ECO:0000259" key="12">
    <source>
        <dbReference type="PROSITE" id="PS51480"/>
    </source>
</evidence>
<dbReference type="SMART" id="SM01120">
    <property type="entry name" value="Dak2"/>
    <property type="match status" value="1"/>
</dbReference>
<dbReference type="InterPro" id="IPR036117">
    <property type="entry name" value="DhaL_dom_sf"/>
</dbReference>
<feature type="region of interest" description="Disordered" evidence="11">
    <location>
        <begin position="644"/>
        <end position="670"/>
    </location>
</feature>
<evidence type="ECO:0000256" key="6">
    <source>
        <dbReference type="ARBA" id="ARBA00022777"/>
    </source>
</evidence>
<evidence type="ECO:0000256" key="10">
    <source>
        <dbReference type="ARBA" id="ARBA00048898"/>
    </source>
</evidence>
<dbReference type="EMBL" id="CALTRL010003971">
    <property type="protein sequence ID" value="CAH7682256.1"/>
    <property type="molecule type" value="Genomic_DNA"/>
</dbReference>
<evidence type="ECO:0000259" key="13">
    <source>
        <dbReference type="PROSITE" id="PS51481"/>
    </source>
</evidence>
<dbReference type="GO" id="GO:0005524">
    <property type="term" value="F:ATP binding"/>
    <property type="evidence" value="ECO:0007669"/>
    <property type="project" value="UniProtKB-KW"/>
</dbReference>
<feature type="compositionally biased region" description="Basic and acidic residues" evidence="11">
    <location>
        <begin position="650"/>
        <end position="664"/>
    </location>
</feature>
<evidence type="ECO:0000256" key="7">
    <source>
        <dbReference type="ARBA" id="ARBA00022798"/>
    </source>
</evidence>
<dbReference type="PANTHER" id="PTHR28629">
    <property type="entry name" value="TRIOKINASE/FMN CYCLASE"/>
    <property type="match status" value="1"/>
</dbReference>
<feature type="domain" description="DhaK" evidence="13">
    <location>
        <begin position="13"/>
        <end position="385"/>
    </location>
</feature>
<gene>
    <name evidence="14" type="ORF">PPACK8108_LOCUS15062</name>
</gene>
<comment type="catalytic activity">
    <reaction evidence="9">
        <text>D-glyceraldehyde + ATP = D-glyceraldehyde 3-phosphate + ADP + H(+)</text>
        <dbReference type="Rhea" id="RHEA:13941"/>
        <dbReference type="ChEBI" id="CHEBI:15378"/>
        <dbReference type="ChEBI" id="CHEBI:17378"/>
        <dbReference type="ChEBI" id="CHEBI:30616"/>
        <dbReference type="ChEBI" id="CHEBI:59776"/>
        <dbReference type="ChEBI" id="CHEBI:456216"/>
        <dbReference type="EC" id="2.7.1.28"/>
    </reaction>
</comment>
<evidence type="ECO:0000256" key="8">
    <source>
        <dbReference type="ARBA" id="ARBA00022840"/>
    </source>
</evidence>
<evidence type="ECO:0000313" key="15">
    <source>
        <dbReference type="Proteomes" id="UP001153365"/>
    </source>
</evidence>
<keyword evidence="8" id="KW-0067">ATP-binding</keyword>
<proteinExistence type="inferred from homology"/>
<dbReference type="GO" id="GO:0050354">
    <property type="term" value="F:triokinase activity"/>
    <property type="evidence" value="ECO:0007669"/>
    <property type="project" value="UniProtKB-EC"/>
</dbReference>
<dbReference type="InterPro" id="IPR004007">
    <property type="entry name" value="DhaL_dom"/>
</dbReference>
<feature type="compositionally biased region" description="Polar residues" evidence="11">
    <location>
        <begin position="386"/>
        <end position="395"/>
    </location>
</feature>
<protein>
    <submittedName>
        <fullName evidence="14">Dak1 domain-domain-containing protein</fullName>
    </submittedName>
</protein>
<keyword evidence="6" id="KW-0418">Kinase</keyword>
<organism evidence="14 15">
    <name type="scientific">Phakopsora pachyrhizi</name>
    <name type="common">Asian soybean rust disease fungus</name>
    <dbReference type="NCBI Taxonomy" id="170000"/>
    <lineage>
        <taxon>Eukaryota</taxon>
        <taxon>Fungi</taxon>
        <taxon>Dikarya</taxon>
        <taxon>Basidiomycota</taxon>
        <taxon>Pucciniomycotina</taxon>
        <taxon>Pucciniomycetes</taxon>
        <taxon>Pucciniales</taxon>
        <taxon>Phakopsoraceae</taxon>
        <taxon>Phakopsora</taxon>
    </lineage>
</organism>
<dbReference type="FunFam" id="3.40.50.10440:FF:000001">
    <property type="entry name" value="Dihydroxyacetone kinase, DhaK subunit"/>
    <property type="match status" value="1"/>
</dbReference>
<evidence type="ECO:0000256" key="11">
    <source>
        <dbReference type="SAM" id="MobiDB-lite"/>
    </source>
</evidence>
<evidence type="ECO:0000256" key="1">
    <source>
        <dbReference type="ARBA" id="ARBA00003264"/>
    </source>
</evidence>
<feature type="region of interest" description="Disordered" evidence="11">
    <location>
        <begin position="386"/>
        <end position="406"/>
    </location>
</feature>
<evidence type="ECO:0000313" key="14">
    <source>
        <dbReference type="EMBL" id="CAH7682256.1"/>
    </source>
</evidence>
<comment type="catalytic activity">
    <reaction evidence="10">
        <text>dihydroxyacetone + ATP = dihydroxyacetone phosphate + ADP + H(+)</text>
        <dbReference type="Rhea" id="RHEA:15773"/>
        <dbReference type="ChEBI" id="CHEBI:15378"/>
        <dbReference type="ChEBI" id="CHEBI:16016"/>
        <dbReference type="ChEBI" id="CHEBI:30616"/>
        <dbReference type="ChEBI" id="CHEBI:57642"/>
        <dbReference type="ChEBI" id="CHEBI:456216"/>
        <dbReference type="EC" id="2.7.1.29"/>
    </reaction>
</comment>
<feature type="domain" description="DhaL" evidence="12">
    <location>
        <begin position="433"/>
        <end position="681"/>
    </location>
</feature>
<dbReference type="Gene3D" id="3.40.50.10440">
    <property type="entry name" value="Dihydroxyacetone kinase, domain 1"/>
    <property type="match status" value="1"/>
</dbReference>
<keyword evidence="4" id="KW-0808">Transferase</keyword>
<reference evidence="14" key="1">
    <citation type="submission" date="2022-06" db="EMBL/GenBank/DDBJ databases">
        <authorList>
            <consortium name="SYNGENTA / RWTH Aachen University"/>
        </authorList>
    </citation>
    <scope>NUCLEOTIDE SEQUENCE</scope>
</reference>
<dbReference type="PROSITE" id="PS51480">
    <property type="entry name" value="DHAL"/>
    <property type="match status" value="1"/>
</dbReference>
<comment type="function">
    <text evidence="1">Catalyzes both the phosphorylation of dihydroxyacetone and of glyceraldehyde.</text>
</comment>
<dbReference type="SUPFAM" id="SSF101473">
    <property type="entry name" value="DhaL-like"/>
    <property type="match status" value="1"/>
</dbReference>
<accession>A0AAV0B9N6</accession>